<comment type="caution">
    <text evidence="1">The sequence shown here is derived from an EMBL/GenBank/DDBJ whole genome shotgun (WGS) entry which is preliminary data.</text>
</comment>
<dbReference type="PANTHER" id="PTHR19288">
    <property type="entry name" value="4-NITROPHENYLPHOSPHATASE-RELATED"/>
    <property type="match status" value="1"/>
</dbReference>
<dbReference type="Gene3D" id="3.40.50.1000">
    <property type="entry name" value="HAD superfamily/HAD-like"/>
    <property type="match status" value="2"/>
</dbReference>
<organism evidence="1">
    <name type="scientific">Candidatus Caldatribacterium saccharofermentans</name>
    <dbReference type="NCBI Taxonomy" id="1454753"/>
    <lineage>
        <taxon>Bacteria</taxon>
        <taxon>Pseudomonadati</taxon>
        <taxon>Atribacterota</taxon>
        <taxon>Atribacteria</taxon>
        <taxon>Atribacterales</taxon>
        <taxon>Candidatus Caldatribacteriaceae</taxon>
        <taxon>Candidatus Caldatribacterium</taxon>
    </lineage>
</organism>
<dbReference type="GO" id="GO:0016791">
    <property type="term" value="F:phosphatase activity"/>
    <property type="evidence" value="ECO:0007669"/>
    <property type="project" value="TreeGrafter"/>
</dbReference>
<reference evidence="1" key="1">
    <citation type="journal article" date="2020" name="mSystems">
        <title>Genome- and Community-Level Interaction Insights into Carbon Utilization and Element Cycling Functions of Hydrothermarchaeota in Hydrothermal Sediment.</title>
        <authorList>
            <person name="Zhou Z."/>
            <person name="Liu Y."/>
            <person name="Xu W."/>
            <person name="Pan J."/>
            <person name="Luo Z.H."/>
            <person name="Li M."/>
        </authorList>
    </citation>
    <scope>NUCLEOTIDE SEQUENCE [LARGE SCALE GENOMIC DNA]</scope>
    <source>
        <strain evidence="1">SpSt-82</strain>
    </source>
</reference>
<dbReference type="SUPFAM" id="SSF56784">
    <property type="entry name" value="HAD-like"/>
    <property type="match status" value="1"/>
</dbReference>
<dbReference type="AlphaFoldDB" id="A0A7V4WKB3"/>
<dbReference type="InterPro" id="IPR023214">
    <property type="entry name" value="HAD_sf"/>
</dbReference>
<sequence length="258" mass="28069">MGENSRAKKAFLIDMDGVLLFGERAIPGAREFIESLKAGGYKFLILTNNSRYTPFDLMHRMQRAGIAVEAKDFYSSAMATAHFVSSQKPRGSAFVLGGTGLYQALMEVGYSFTDYRPDFVILGEMESYPYDGIVRACQLIMAGASFIATNPDPTGPGTSGIVPACGAVAALIERATGATPYFVGKPNPLILRLALRYLGEHSENAVMIGDRMDTDIRVGLESGLETILVLTGVTKREDVARFPYKPHRVVESLKEIAL</sequence>
<dbReference type="Pfam" id="PF13344">
    <property type="entry name" value="Hydrolase_6"/>
    <property type="match status" value="1"/>
</dbReference>
<dbReference type="EMBL" id="DTIY01000010">
    <property type="protein sequence ID" value="HGY38479.1"/>
    <property type="molecule type" value="Genomic_DNA"/>
</dbReference>
<gene>
    <name evidence="1" type="ORF">ENW11_01535</name>
</gene>
<accession>A0A7V4WKB3</accession>
<dbReference type="SFLD" id="SFLDS00003">
    <property type="entry name" value="Haloacid_Dehalogenase"/>
    <property type="match status" value="1"/>
</dbReference>
<dbReference type="RefSeq" id="WP_017873989.1">
    <property type="nucleotide sequence ID" value="NZ_CP187957.1"/>
</dbReference>
<dbReference type="InterPro" id="IPR036412">
    <property type="entry name" value="HAD-like_sf"/>
</dbReference>
<name>A0A7V4WKB3_9BACT</name>
<dbReference type="SFLD" id="SFLDG01139">
    <property type="entry name" value="C2.A:_Pyridoxal_Phosphate_Phos"/>
    <property type="match status" value="1"/>
</dbReference>
<dbReference type="NCBIfam" id="TIGR01460">
    <property type="entry name" value="HAD-SF-IIA"/>
    <property type="match status" value="1"/>
</dbReference>
<protein>
    <submittedName>
        <fullName evidence="1">HAD family hydrolase</fullName>
    </submittedName>
</protein>
<evidence type="ECO:0000313" key="1">
    <source>
        <dbReference type="EMBL" id="HGY38479.1"/>
    </source>
</evidence>
<dbReference type="Pfam" id="PF13242">
    <property type="entry name" value="Hydrolase_like"/>
    <property type="match status" value="1"/>
</dbReference>
<dbReference type="InterPro" id="IPR006357">
    <property type="entry name" value="HAD-SF_hydro_IIA"/>
</dbReference>
<dbReference type="CDD" id="cd07530">
    <property type="entry name" value="HAD_Pase_UmpH-like"/>
    <property type="match status" value="1"/>
</dbReference>
<dbReference type="GO" id="GO:0005737">
    <property type="term" value="C:cytoplasm"/>
    <property type="evidence" value="ECO:0007669"/>
    <property type="project" value="TreeGrafter"/>
</dbReference>
<keyword evidence="1" id="KW-0378">Hydrolase</keyword>
<dbReference type="PANTHER" id="PTHR19288:SF46">
    <property type="entry name" value="HALOACID DEHALOGENASE-LIKE HYDROLASE DOMAIN-CONTAINING PROTEIN 2"/>
    <property type="match status" value="1"/>
</dbReference>
<proteinExistence type="predicted"/>